<accession>A0A6J5QT40</accession>
<reference evidence="1" key="1">
    <citation type="submission" date="2020-05" db="EMBL/GenBank/DDBJ databases">
        <authorList>
            <person name="Chiriac C."/>
            <person name="Salcher M."/>
            <person name="Ghai R."/>
            <person name="Kavagutti S V."/>
        </authorList>
    </citation>
    <scope>NUCLEOTIDE SEQUENCE</scope>
</reference>
<sequence length="95" mass="10320">MRRAARIDGNHIEIVKEFRGYPGVSVLSLAAIGKGVPDLLVAFRGVTWLVEIKMGKGKQNAEQIKFASAWAGHCAVVRNSTDVDSVIKQMAALKK</sequence>
<proteinExistence type="predicted"/>
<dbReference type="EMBL" id="LR797056">
    <property type="protein sequence ID" value="CAB4183995.1"/>
    <property type="molecule type" value="Genomic_DNA"/>
</dbReference>
<dbReference type="Gene3D" id="3.40.1350.10">
    <property type="match status" value="1"/>
</dbReference>
<organism evidence="1">
    <name type="scientific">uncultured Caudovirales phage</name>
    <dbReference type="NCBI Taxonomy" id="2100421"/>
    <lineage>
        <taxon>Viruses</taxon>
        <taxon>Duplodnaviria</taxon>
        <taxon>Heunggongvirae</taxon>
        <taxon>Uroviricota</taxon>
        <taxon>Caudoviricetes</taxon>
        <taxon>Peduoviridae</taxon>
        <taxon>Maltschvirus</taxon>
        <taxon>Maltschvirus maltsch</taxon>
    </lineage>
</organism>
<dbReference type="EMBL" id="LR797433">
    <property type="protein sequence ID" value="CAB4215792.1"/>
    <property type="molecule type" value="Genomic_DNA"/>
</dbReference>
<dbReference type="GO" id="GO:0003676">
    <property type="term" value="F:nucleic acid binding"/>
    <property type="evidence" value="ECO:0007669"/>
    <property type="project" value="InterPro"/>
</dbReference>
<name>A0A6J5QT40_9CAUD</name>
<evidence type="ECO:0000313" key="2">
    <source>
        <dbReference type="EMBL" id="CAB4215792.1"/>
    </source>
</evidence>
<evidence type="ECO:0008006" key="4">
    <source>
        <dbReference type="Google" id="ProtNLM"/>
    </source>
</evidence>
<dbReference type="InterPro" id="IPR011856">
    <property type="entry name" value="tRNA_endonuc-like_dom_sf"/>
</dbReference>
<dbReference type="EMBL" id="LR798410">
    <property type="protein sequence ID" value="CAB5229822.1"/>
    <property type="molecule type" value="Genomic_DNA"/>
</dbReference>
<evidence type="ECO:0000313" key="1">
    <source>
        <dbReference type="EMBL" id="CAB4183995.1"/>
    </source>
</evidence>
<evidence type="ECO:0000313" key="3">
    <source>
        <dbReference type="EMBL" id="CAB5229822.1"/>
    </source>
</evidence>
<protein>
    <recommendedName>
        <fullName evidence="4">VRR-NUC domain containing protein</fullName>
    </recommendedName>
</protein>
<gene>
    <name evidence="1" type="ORF">UFOVP1109_22</name>
    <name evidence="2" type="ORF">UFOVP1473_5</name>
    <name evidence="3" type="ORF">UFOVP1560_13</name>
</gene>